<keyword evidence="1" id="KW-0812">Transmembrane</keyword>
<evidence type="ECO:0000313" key="2">
    <source>
        <dbReference type="EMBL" id="TDG04221.1"/>
    </source>
</evidence>
<keyword evidence="1" id="KW-1133">Transmembrane helix</keyword>
<proteinExistence type="predicted"/>
<sequence length="147" mass="15480">MFPSTPDRSSQPRRPMLARVCDRLSGAGIYLLAPPYVGFVAMLCLLCRAPDGGFWLLAAAGALAGAMAICSLVLFAASAPRVAPLQQAALRATASHGAARPAPQRVVQMITRTCSQHCAGSDGARERFTVSCFHTHCRARGPSKAVD</sequence>
<dbReference type="RefSeq" id="WP_133186898.1">
    <property type="nucleotide sequence ID" value="NZ_SMOD01000030.1"/>
</dbReference>
<dbReference type="OrthoDB" id="9099008at2"/>
<gene>
    <name evidence="2" type="ORF">E1N52_30590</name>
</gene>
<accession>A0A4R5L5X5</accession>
<comment type="caution">
    <text evidence="2">The sequence shown here is derived from an EMBL/GenBank/DDBJ whole genome shotgun (WGS) entry which is preliminary data.</text>
</comment>
<feature type="transmembrane region" description="Helical" evidence="1">
    <location>
        <begin position="54"/>
        <end position="77"/>
    </location>
</feature>
<reference evidence="2 3" key="1">
    <citation type="submission" date="2019-03" db="EMBL/GenBank/DDBJ databases">
        <title>Paraburkholderia sp. isolated from native Mimosa gymnas in Guartela State Park, Brazil.</title>
        <authorList>
            <person name="Paulitsch F."/>
            <person name="Hungria M."/>
            <person name="Delamuta J.R.M."/>
            <person name="Ribeiro R.A."/>
            <person name="Dall'Agnol R."/>
            <person name="Silva J.S.B."/>
        </authorList>
    </citation>
    <scope>NUCLEOTIDE SEQUENCE [LARGE SCALE GENOMIC DNA]</scope>
    <source>
        <strain evidence="2 3">CNPSo 3008</strain>
    </source>
</reference>
<organism evidence="2 3">
    <name type="scientific">Paraburkholderia guartelaensis</name>
    <dbReference type="NCBI Taxonomy" id="2546446"/>
    <lineage>
        <taxon>Bacteria</taxon>
        <taxon>Pseudomonadati</taxon>
        <taxon>Pseudomonadota</taxon>
        <taxon>Betaproteobacteria</taxon>
        <taxon>Burkholderiales</taxon>
        <taxon>Burkholderiaceae</taxon>
        <taxon>Paraburkholderia</taxon>
    </lineage>
</organism>
<evidence type="ECO:0000313" key="3">
    <source>
        <dbReference type="Proteomes" id="UP000295606"/>
    </source>
</evidence>
<protein>
    <submittedName>
        <fullName evidence="2">Uncharacterized protein</fullName>
    </submittedName>
</protein>
<keyword evidence="1" id="KW-0472">Membrane</keyword>
<dbReference type="AlphaFoldDB" id="A0A4R5L5X5"/>
<evidence type="ECO:0000256" key="1">
    <source>
        <dbReference type="SAM" id="Phobius"/>
    </source>
</evidence>
<dbReference type="Proteomes" id="UP000295606">
    <property type="component" value="Unassembled WGS sequence"/>
</dbReference>
<name>A0A4R5L5X5_9BURK</name>
<feature type="transmembrane region" description="Helical" evidence="1">
    <location>
        <begin position="27"/>
        <end position="47"/>
    </location>
</feature>
<dbReference type="EMBL" id="SMOD01000030">
    <property type="protein sequence ID" value="TDG04221.1"/>
    <property type="molecule type" value="Genomic_DNA"/>
</dbReference>